<reference evidence="2 3" key="1">
    <citation type="submission" date="2014-04" db="EMBL/GenBank/DDBJ databases">
        <authorList>
            <person name="Bishop-Lilly K.A."/>
            <person name="Broomall S.M."/>
            <person name="Chain P.S."/>
            <person name="Chertkov O."/>
            <person name="Coyne S.R."/>
            <person name="Daligault H.E."/>
            <person name="Davenport K.W."/>
            <person name="Erkkila T."/>
            <person name="Frey K.G."/>
            <person name="Gibbons H.S."/>
            <person name="Gu W."/>
            <person name="Jaissle J."/>
            <person name="Johnson S.L."/>
            <person name="Koroleva G.I."/>
            <person name="Ladner J.T."/>
            <person name="Lo C.-C."/>
            <person name="Minogue T.D."/>
            <person name="Munk C."/>
            <person name="Palacios G.F."/>
            <person name="Redden C.L."/>
            <person name="Rosenzweig C.N."/>
            <person name="Scholz M.B."/>
            <person name="Teshima H."/>
            <person name="Xu Y."/>
        </authorList>
    </citation>
    <scope>NUCLEOTIDE SEQUENCE [LARGE SCALE GENOMIC DNA]</scope>
    <source>
        <strain evidence="2 3">FAJ</strain>
    </source>
</reference>
<organism evidence="2 3">
    <name type="scientific">Francisella philomiragia</name>
    <dbReference type="NCBI Taxonomy" id="28110"/>
    <lineage>
        <taxon>Bacteria</taxon>
        <taxon>Pseudomonadati</taxon>
        <taxon>Pseudomonadota</taxon>
        <taxon>Gammaproteobacteria</taxon>
        <taxon>Thiotrichales</taxon>
        <taxon>Francisellaceae</taxon>
        <taxon>Francisella</taxon>
    </lineage>
</organism>
<evidence type="ECO:0000313" key="3">
    <source>
        <dbReference type="Proteomes" id="UP000029117"/>
    </source>
</evidence>
<evidence type="ECO:0000256" key="1">
    <source>
        <dbReference type="SAM" id="Coils"/>
    </source>
</evidence>
<accession>A0AAW3D9F4</accession>
<dbReference type="EMBL" id="JOUE01000006">
    <property type="protein sequence ID" value="KFJ42351.1"/>
    <property type="molecule type" value="Genomic_DNA"/>
</dbReference>
<dbReference type="RefSeq" id="WP_035736667.1">
    <property type="nucleotide sequence ID" value="NZ_JACTRV010000014.1"/>
</dbReference>
<comment type="caution">
    <text evidence="2">The sequence shown here is derived from an EMBL/GenBank/DDBJ whole genome shotgun (WGS) entry which is preliminary data.</text>
</comment>
<dbReference type="Proteomes" id="UP000029117">
    <property type="component" value="Unassembled WGS sequence"/>
</dbReference>
<keyword evidence="1" id="KW-0175">Coiled coil</keyword>
<name>A0AAW3D9F4_9GAMM</name>
<proteinExistence type="predicted"/>
<sequence>MQNVSNINEKIILQKGIVFDKNYYDQISNAFDDLRLPVKHAVYNYIVNMQQQDLDSTSLNTFKELQAFIESNYSLCCSEKLMKEYITESKYLINYSNELMQWNKEVLNYNQQLIRTQEEVLSNKWYNFGTLSKKRKIIACIKYLIKR</sequence>
<evidence type="ECO:0000313" key="2">
    <source>
        <dbReference type="EMBL" id="KFJ42351.1"/>
    </source>
</evidence>
<feature type="coiled-coil region" evidence="1">
    <location>
        <begin position="92"/>
        <end position="119"/>
    </location>
</feature>
<protein>
    <submittedName>
        <fullName evidence="2">Uncharacterized protein</fullName>
    </submittedName>
</protein>
<dbReference type="AlphaFoldDB" id="A0AAW3D9F4"/>
<gene>
    <name evidence="2" type="ORF">DR78_455</name>
</gene>